<sequence>MDFTGLVRKYRVNRPIDDDERAHRLRQGQRLQVEPHDQLCVIKINSSYLDSVDRYYDSRGALTLMALVVIMVCVGGFVAMSLAAQRPLALGLYTPGTVAVFLGFVAFVMAPIVALSVWMARRELGRYTHYPIRLDRRNRMLHVFRLDGSILSVRWDDVFFTLGRCSGSVQPVRDIRGLVLDRDGVTVREQFAFSLWEVDPQRLKAHWEFLRRYMEEGPKDLIDRIRYCVPIDGRRERFRVGLERVFANDAGSAPIYWLMWPFNLLLACTRALVMRTCRVPVWPKDIEEAAPVSKDDPYVKDASSNPPNLR</sequence>
<dbReference type="Proteomes" id="UP001056648">
    <property type="component" value="Chromosome 2"/>
</dbReference>
<name>A0ABY4VVZ8_9BURK</name>
<organism evidence="3 4">
    <name type="scientific">Cupriavidus gilardii</name>
    <dbReference type="NCBI Taxonomy" id="82541"/>
    <lineage>
        <taxon>Bacteria</taxon>
        <taxon>Pseudomonadati</taxon>
        <taxon>Pseudomonadota</taxon>
        <taxon>Betaproteobacteria</taxon>
        <taxon>Burkholderiales</taxon>
        <taxon>Burkholderiaceae</taxon>
        <taxon>Cupriavidus</taxon>
    </lineage>
</organism>
<feature type="transmembrane region" description="Helical" evidence="1">
    <location>
        <begin position="61"/>
        <end position="84"/>
    </location>
</feature>
<dbReference type="Pfam" id="PF20455">
    <property type="entry name" value="DUF6708"/>
    <property type="match status" value="1"/>
</dbReference>
<feature type="domain" description="DUF6708" evidence="2">
    <location>
        <begin position="113"/>
        <end position="289"/>
    </location>
</feature>
<keyword evidence="1" id="KW-1133">Transmembrane helix</keyword>
<gene>
    <name evidence="3" type="ORF">NDR89_17500</name>
</gene>
<accession>A0ABY4VVZ8</accession>
<dbReference type="InterPro" id="IPR046554">
    <property type="entry name" value="DUF6708"/>
</dbReference>
<evidence type="ECO:0000256" key="1">
    <source>
        <dbReference type="SAM" id="Phobius"/>
    </source>
</evidence>
<protein>
    <recommendedName>
        <fullName evidence="2">DUF6708 domain-containing protein</fullName>
    </recommendedName>
</protein>
<reference evidence="3" key="1">
    <citation type="submission" date="2022-06" db="EMBL/GenBank/DDBJ databases">
        <title>Complete genome sequence and characterization of Cupriavidus gilardii QJ1 isolated from contaminating cells.</title>
        <authorList>
            <person name="Qi J."/>
        </authorList>
    </citation>
    <scope>NUCLEOTIDE SEQUENCE</scope>
    <source>
        <strain evidence="3">QJ1</strain>
    </source>
</reference>
<evidence type="ECO:0000313" key="4">
    <source>
        <dbReference type="Proteomes" id="UP001056648"/>
    </source>
</evidence>
<dbReference type="EMBL" id="CP098736">
    <property type="protein sequence ID" value="USE81475.1"/>
    <property type="molecule type" value="Genomic_DNA"/>
</dbReference>
<keyword evidence="1" id="KW-0812">Transmembrane</keyword>
<evidence type="ECO:0000313" key="3">
    <source>
        <dbReference type="EMBL" id="USE81475.1"/>
    </source>
</evidence>
<evidence type="ECO:0000259" key="2">
    <source>
        <dbReference type="Pfam" id="PF20455"/>
    </source>
</evidence>
<feature type="transmembrane region" description="Helical" evidence="1">
    <location>
        <begin position="96"/>
        <end position="120"/>
    </location>
</feature>
<keyword evidence="1" id="KW-0472">Membrane</keyword>
<keyword evidence="4" id="KW-1185">Reference proteome</keyword>
<proteinExistence type="predicted"/>
<dbReference type="GeneID" id="70690237"/>
<dbReference type="RefSeq" id="WP_174781728.1">
    <property type="nucleotide sequence ID" value="NZ_CP054626.1"/>
</dbReference>